<dbReference type="InParanoid" id="A0A6P5L1Q1"/>
<feature type="region of interest" description="Disordered" evidence="1">
    <location>
        <begin position="276"/>
        <end position="317"/>
    </location>
</feature>
<dbReference type="GeneID" id="110214247"/>
<accession>A0A6P5L1Q1</accession>
<dbReference type="RefSeq" id="XP_020850734.1">
    <property type="nucleotide sequence ID" value="XM_020995075.1"/>
</dbReference>
<name>A0A6P5L1Q1_PHACI</name>
<dbReference type="Proteomes" id="UP000515140">
    <property type="component" value="Unplaced"/>
</dbReference>
<feature type="compositionally biased region" description="Pro residues" evidence="1">
    <location>
        <begin position="152"/>
        <end position="166"/>
    </location>
</feature>
<feature type="region of interest" description="Disordered" evidence="1">
    <location>
        <begin position="15"/>
        <end position="65"/>
    </location>
</feature>
<keyword evidence="2" id="KW-1185">Reference proteome</keyword>
<reference evidence="3" key="1">
    <citation type="submission" date="2025-08" db="UniProtKB">
        <authorList>
            <consortium name="RefSeq"/>
        </authorList>
    </citation>
    <scope>IDENTIFICATION</scope>
    <source>
        <tissue evidence="3">Spleen</tissue>
    </source>
</reference>
<dbReference type="KEGG" id="pcw:110214247"/>
<protein>
    <submittedName>
        <fullName evidence="3">Uncharacterized protein LOC110214247 isoform X1</fullName>
    </submittedName>
</protein>
<evidence type="ECO:0000313" key="3">
    <source>
        <dbReference type="RefSeq" id="XP_020850734.1"/>
    </source>
</evidence>
<feature type="compositionally biased region" description="Pro residues" evidence="1">
    <location>
        <begin position="293"/>
        <end position="303"/>
    </location>
</feature>
<organism evidence="2 3">
    <name type="scientific">Phascolarctos cinereus</name>
    <name type="common">Koala</name>
    <dbReference type="NCBI Taxonomy" id="38626"/>
    <lineage>
        <taxon>Eukaryota</taxon>
        <taxon>Metazoa</taxon>
        <taxon>Chordata</taxon>
        <taxon>Craniata</taxon>
        <taxon>Vertebrata</taxon>
        <taxon>Euteleostomi</taxon>
        <taxon>Mammalia</taxon>
        <taxon>Metatheria</taxon>
        <taxon>Diprotodontia</taxon>
        <taxon>Phascolarctidae</taxon>
        <taxon>Phascolarctos</taxon>
    </lineage>
</organism>
<sequence length="317" mass="34217">MTLNFNNCLPGSDSQRLPTAPAWEGSCLEARQPGSSPQPPVDVTGSLQSDPSLSRLTRDERSWSGWDSAGCISEGSDTAGLVLSLSLGGIRVLFTLLWKDRRKGWQGDRMRNGLRLQLHRVWKHMALLFCSLFPSSQIRSNQSALAQNSLPPSSPGCPGPAAPQEPPFPDIYGGDAQLWEAHFRGIGRAYRALGKEDDFAIRVLTEDFTLPFPYAWPPGPDPARGPLFYDPQDRTGFDFLLRPGAPPPALLRPLHATAQALLRKRRLEQLALSYANSGSGATPHPGVVLLAPAPGPSKFPTPGLPDGKGARPGPPLV</sequence>
<gene>
    <name evidence="3" type="primary">LOC110214247</name>
</gene>
<evidence type="ECO:0000256" key="1">
    <source>
        <dbReference type="SAM" id="MobiDB-lite"/>
    </source>
</evidence>
<feature type="compositionally biased region" description="Polar residues" evidence="1">
    <location>
        <begin position="45"/>
        <end position="55"/>
    </location>
</feature>
<feature type="region of interest" description="Disordered" evidence="1">
    <location>
        <begin position="143"/>
        <end position="166"/>
    </location>
</feature>
<proteinExistence type="predicted"/>
<evidence type="ECO:0000313" key="2">
    <source>
        <dbReference type="Proteomes" id="UP000515140"/>
    </source>
</evidence>
<dbReference type="AlphaFoldDB" id="A0A6P5L1Q1"/>